<keyword evidence="10" id="KW-1185">Reference proteome</keyword>
<sequence length="359" mass="38263">MGPRVDIRVLGPVQLLVDGRPLAVGGPKPRALLAMLTINRRRAVPAEALANALWNGEPPDAYSASLQVSVSNIRKSLRAEGIDAASMLRTVAPGYRLELADDDCDLGRFENARSRGDYAAALAEWGGAALADLRGIGFADDFTVAMDEERLLTTSARIDADIAGGGAASVVGELVALTADHPLREPLWGQLITALYLSGRQADALDAARRVRTILSDQLGIDPGPALAQLEQQVLRQEPLSLARPSRRAALAMNETVAETQNVVRRGQLRLADGTVVVVGADGLTLGRMTDNDVELDDPKVSRHHARITRSRAGILLSDLHSANGVYVNEQRIDGAAILADGDGVRIGTTVMVFEEVVR</sequence>
<dbReference type="RefSeq" id="WP_149432706.1">
    <property type="nucleotide sequence ID" value="NZ_VLNY01000016.1"/>
</dbReference>
<dbReference type="Pfam" id="PF00486">
    <property type="entry name" value="Trans_reg_C"/>
    <property type="match status" value="1"/>
</dbReference>
<evidence type="ECO:0000313" key="9">
    <source>
        <dbReference type="EMBL" id="KAA0019001.1"/>
    </source>
</evidence>
<comment type="similarity">
    <text evidence="1">Belongs to the AfsR/DnrI/RedD regulatory family.</text>
</comment>
<dbReference type="SUPFAM" id="SSF49879">
    <property type="entry name" value="SMAD/FHA domain"/>
    <property type="match status" value="1"/>
</dbReference>
<reference evidence="9 10" key="1">
    <citation type="submission" date="2019-07" db="EMBL/GenBank/DDBJ databases">
        <title>Rhodococcus cavernicolus sp. nov., isolated from a cave.</title>
        <authorList>
            <person name="Lee S.D."/>
        </authorList>
    </citation>
    <scope>NUCLEOTIDE SEQUENCE [LARGE SCALE GENOMIC DNA]</scope>
    <source>
        <strain evidence="9 10">C1-24</strain>
    </source>
</reference>
<dbReference type="Pfam" id="PF00498">
    <property type="entry name" value="FHA"/>
    <property type="match status" value="1"/>
</dbReference>
<dbReference type="Gene3D" id="1.25.40.10">
    <property type="entry name" value="Tetratricopeptide repeat domain"/>
    <property type="match status" value="1"/>
</dbReference>
<dbReference type="GO" id="GO:0000160">
    <property type="term" value="P:phosphorelay signal transduction system"/>
    <property type="evidence" value="ECO:0007669"/>
    <property type="project" value="InterPro"/>
</dbReference>
<dbReference type="Gene3D" id="2.60.200.20">
    <property type="match status" value="1"/>
</dbReference>
<dbReference type="InterPro" id="IPR016032">
    <property type="entry name" value="Sig_transdc_resp-reg_C-effctor"/>
</dbReference>
<keyword evidence="3" id="KW-0805">Transcription regulation</keyword>
<dbReference type="CDD" id="cd15831">
    <property type="entry name" value="BTAD"/>
    <property type="match status" value="1"/>
</dbReference>
<evidence type="ECO:0000256" key="2">
    <source>
        <dbReference type="ARBA" id="ARBA00022553"/>
    </source>
</evidence>
<dbReference type="PROSITE" id="PS51755">
    <property type="entry name" value="OMPR_PHOB"/>
    <property type="match status" value="1"/>
</dbReference>
<dbReference type="InterPro" id="IPR011990">
    <property type="entry name" value="TPR-like_helical_dom_sf"/>
</dbReference>
<dbReference type="GO" id="GO:0003677">
    <property type="term" value="F:DNA binding"/>
    <property type="evidence" value="ECO:0007669"/>
    <property type="project" value="UniProtKB-UniRule"/>
</dbReference>
<comment type="caution">
    <text evidence="9">The sequence shown here is derived from an EMBL/GenBank/DDBJ whole genome shotgun (WGS) entry which is preliminary data.</text>
</comment>
<proteinExistence type="inferred from homology"/>
<evidence type="ECO:0000256" key="6">
    <source>
        <dbReference type="PROSITE-ProRule" id="PRU01091"/>
    </source>
</evidence>
<evidence type="ECO:0000256" key="3">
    <source>
        <dbReference type="ARBA" id="ARBA00023015"/>
    </source>
</evidence>
<evidence type="ECO:0000256" key="1">
    <source>
        <dbReference type="ARBA" id="ARBA00005820"/>
    </source>
</evidence>
<evidence type="ECO:0000313" key="10">
    <source>
        <dbReference type="Proteomes" id="UP000322244"/>
    </source>
</evidence>
<dbReference type="InterPro" id="IPR001867">
    <property type="entry name" value="OmpR/PhoB-type_DNA-bd"/>
</dbReference>
<dbReference type="AlphaFoldDB" id="A0A5A7S7P0"/>
<dbReference type="PANTHER" id="PTHR35807:SF1">
    <property type="entry name" value="TRANSCRIPTIONAL REGULATOR REDD"/>
    <property type="match status" value="1"/>
</dbReference>
<dbReference type="InterPro" id="IPR008984">
    <property type="entry name" value="SMAD_FHA_dom_sf"/>
</dbReference>
<accession>A0A5A7S7P0</accession>
<name>A0A5A7S7P0_9NOCA</name>
<keyword evidence="4 6" id="KW-0238">DNA-binding</keyword>
<feature type="domain" description="OmpR/PhoB-type" evidence="8">
    <location>
        <begin position="1"/>
        <end position="99"/>
    </location>
</feature>
<keyword evidence="5" id="KW-0804">Transcription</keyword>
<dbReference type="SMART" id="SM00240">
    <property type="entry name" value="FHA"/>
    <property type="match status" value="1"/>
</dbReference>
<dbReference type="InterPro" id="IPR051677">
    <property type="entry name" value="AfsR-DnrI-RedD_regulator"/>
</dbReference>
<gene>
    <name evidence="9" type="ORF">FOY51_23445</name>
</gene>
<dbReference type="GO" id="GO:0006355">
    <property type="term" value="P:regulation of DNA-templated transcription"/>
    <property type="evidence" value="ECO:0007669"/>
    <property type="project" value="InterPro"/>
</dbReference>
<dbReference type="SUPFAM" id="SSF46894">
    <property type="entry name" value="C-terminal effector domain of the bipartite response regulators"/>
    <property type="match status" value="1"/>
</dbReference>
<evidence type="ECO:0000259" key="7">
    <source>
        <dbReference type="PROSITE" id="PS50006"/>
    </source>
</evidence>
<organism evidence="9 10">
    <name type="scientific">Antrihabitans cavernicola</name>
    <dbReference type="NCBI Taxonomy" id="2495913"/>
    <lineage>
        <taxon>Bacteria</taxon>
        <taxon>Bacillati</taxon>
        <taxon>Actinomycetota</taxon>
        <taxon>Actinomycetes</taxon>
        <taxon>Mycobacteriales</taxon>
        <taxon>Nocardiaceae</taxon>
        <taxon>Antrihabitans</taxon>
    </lineage>
</organism>
<dbReference type="InterPro" id="IPR005158">
    <property type="entry name" value="BTAD"/>
</dbReference>
<dbReference type="Pfam" id="PF03704">
    <property type="entry name" value="BTAD"/>
    <property type="match status" value="1"/>
</dbReference>
<dbReference type="PROSITE" id="PS50006">
    <property type="entry name" value="FHA_DOMAIN"/>
    <property type="match status" value="1"/>
</dbReference>
<dbReference type="SUPFAM" id="SSF48452">
    <property type="entry name" value="TPR-like"/>
    <property type="match status" value="1"/>
</dbReference>
<keyword evidence="2" id="KW-0597">Phosphoprotein</keyword>
<dbReference type="SMART" id="SM01043">
    <property type="entry name" value="BTAD"/>
    <property type="match status" value="1"/>
</dbReference>
<dbReference type="OrthoDB" id="134712at2"/>
<evidence type="ECO:0000256" key="4">
    <source>
        <dbReference type="ARBA" id="ARBA00023125"/>
    </source>
</evidence>
<dbReference type="SMART" id="SM00862">
    <property type="entry name" value="Trans_reg_C"/>
    <property type="match status" value="1"/>
</dbReference>
<feature type="DNA-binding region" description="OmpR/PhoB-type" evidence="6">
    <location>
        <begin position="1"/>
        <end position="99"/>
    </location>
</feature>
<feature type="domain" description="FHA" evidence="7">
    <location>
        <begin position="284"/>
        <end position="333"/>
    </location>
</feature>
<dbReference type="Proteomes" id="UP000322244">
    <property type="component" value="Unassembled WGS sequence"/>
</dbReference>
<evidence type="ECO:0000256" key="5">
    <source>
        <dbReference type="ARBA" id="ARBA00023163"/>
    </source>
</evidence>
<evidence type="ECO:0000259" key="8">
    <source>
        <dbReference type="PROSITE" id="PS51755"/>
    </source>
</evidence>
<dbReference type="EMBL" id="VLNY01000016">
    <property type="protein sequence ID" value="KAA0019001.1"/>
    <property type="molecule type" value="Genomic_DNA"/>
</dbReference>
<protein>
    <submittedName>
        <fullName evidence="9">FHA domain-containing protein</fullName>
    </submittedName>
</protein>
<dbReference type="PANTHER" id="PTHR35807">
    <property type="entry name" value="TRANSCRIPTIONAL REGULATOR REDD-RELATED"/>
    <property type="match status" value="1"/>
</dbReference>
<dbReference type="InterPro" id="IPR000253">
    <property type="entry name" value="FHA_dom"/>
</dbReference>
<dbReference type="CDD" id="cd00060">
    <property type="entry name" value="FHA"/>
    <property type="match status" value="1"/>
</dbReference>